<evidence type="ECO:0000256" key="3">
    <source>
        <dbReference type="ARBA" id="ARBA00022801"/>
    </source>
</evidence>
<protein>
    <recommendedName>
        <fullName evidence="6">Enolase-phosphatase E1</fullName>
        <ecNumber evidence="6">3.1.3.77</ecNumber>
    </recommendedName>
    <alternativeName>
        <fullName evidence="6">2,3-diketo-5-methylthio-1-phosphopentane phosphatase</fullName>
    </alternativeName>
</protein>
<sequence>MSGKYNTVILDIEGTTTPISFVHDVLFPYVRERAEEFLNQNWDSPELQQYVELLRGQAKQDTQEGNTPAVEIPKSEESDKNTIISAILTNIYWQMDQDRKIGALKNFQGYMWKTGYQIGELKGVVYDDVVPALERWSRDGMAIYIYSSGSVPAQKLLFGYSDKGDLLHFFQGHFDTTVGLKTEVESYERIAKEIGKSPKDILFVSDNVKEIVAADQVGYFTAIADRPGNAPLDNEAREKFKVVRSFDEL</sequence>
<comment type="pathway">
    <text evidence="6">Amino-acid biosynthesis; L-methionine biosynthesis via salvage pathway; L-methionine from S-methyl-5-thio-alpha-D-ribose 1-phosphate: step 4/6.</text>
</comment>
<dbReference type="CDD" id="cd01629">
    <property type="entry name" value="HAD_EP"/>
    <property type="match status" value="1"/>
</dbReference>
<comment type="subunit">
    <text evidence="6">Monomer.</text>
</comment>
<keyword evidence="2 6" id="KW-0479">Metal-binding</keyword>
<dbReference type="SFLD" id="SFLDF00044">
    <property type="entry name" value="enolase-phosphatase"/>
    <property type="match status" value="1"/>
</dbReference>
<comment type="pathway">
    <text evidence="6">Amino-acid biosynthesis; L-methionine biosynthesis via salvage pathway; L-methionine from S-methyl-5-thio-alpha-D-ribose 1-phosphate: step 3/6.</text>
</comment>
<accession>A0ABR2WZN7</accession>
<dbReference type="PANTHER" id="PTHR20371:SF1">
    <property type="entry name" value="ENOLASE-PHOSPHATASE E1"/>
    <property type="match status" value="1"/>
</dbReference>
<evidence type="ECO:0000256" key="5">
    <source>
        <dbReference type="ARBA" id="ARBA00023167"/>
    </source>
</evidence>
<dbReference type="NCBIfam" id="TIGR01549">
    <property type="entry name" value="HAD-SF-IA-v1"/>
    <property type="match status" value="1"/>
</dbReference>
<evidence type="ECO:0000256" key="2">
    <source>
        <dbReference type="ARBA" id="ARBA00022723"/>
    </source>
</evidence>
<dbReference type="PANTHER" id="PTHR20371">
    <property type="entry name" value="ENOLASE-PHOSPHATASE E1"/>
    <property type="match status" value="1"/>
</dbReference>
<keyword evidence="1 6" id="KW-0028">Amino-acid biosynthesis</keyword>
<dbReference type="GO" id="GO:0043874">
    <property type="term" value="F:acireductone synthase activity"/>
    <property type="evidence" value="ECO:0007669"/>
    <property type="project" value="UniProtKB-EC"/>
</dbReference>
<evidence type="ECO:0000313" key="7">
    <source>
        <dbReference type="EMBL" id="KAK9766930.1"/>
    </source>
</evidence>
<dbReference type="NCBIfam" id="TIGR01691">
    <property type="entry name" value="enolase-ppase"/>
    <property type="match status" value="1"/>
</dbReference>
<feature type="binding site" evidence="6">
    <location>
        <position position="13"/>
    </location>
    <ligand>
        <name>Mg(2+)</name>
        <dbReference type="ChEBI" id="CHEBI:18420"/>
    </ligand>
</feature>
<dbReference type="EMBL" id="JASJQH010000112">
    <property type="protein sequence ID" value="KAK9766930.1"/>
    <property type="molecule type" value="Genomic_DNA"/>
</dbReference>
<dbReference type="SUPFAM" id="SSF56784">
    <property type="entry name" value="HAD-like"/>
    <property type="match status" value="1"/>
</dbReference>
<evidence type="ECO:0000256" key="4">
    <source>
        <dbReference type="ARBA" id="ARBA00022842"/>
    </source>
</evidence>
<comment type="cofactor">
    <cofactor evidence="6">
        <name>Mg(2+)</name>
        <dbReference type="ChEBI" id="CHEBI:18420"/>
    </cofactor>
    <text evidence="6">Binds 1 Mg(2+) ion per subunit.</text>
</comment>
<feature type="binding site" evidence="6">
    <location>
        <position position="11"/>
    </location>
    <ligand>
        <name>Mg(2+)</name>
        <dbReference type="ChEBI" id="CHEBI:18420"/>
    </ligand>
</feature>
<comment type="caution">
    <text evidence="7">The sequence shown here is derived from an EMBL/GenBank/DDBJ whole genome shotgun (WGS) entry which is preliminary data.</text>
</comment>
<keyword evidence="3 6" id="KW-0378">Hydrolase</keyword>
<organism evidence="7 8">
    <name type="scientific">Basidiobolus ranarum</name>
    <dbReference type="NCBI Taxonomy" id="34480"/>
    <lineage>
        <taxon>Eukaryota</taxon>
        <taxon>Fungi</taxon>
        <taxon>Fungi incertae sedis</taxon>
        <taxon>Zoopagomycota</taxon>
        <taxon>Entomophthoromycotina</taxon>
        <taxon>Basidiobolomycetes</taxon>
        <taxon>Basidiobolales</taxon>
        <taxon>Basidiobolaceae</taxon>
        <taxon>Basidiobolus</taxon>
    </lineage>
</organism>
<comment type="catalytic activity">
    <reaction evidence="6">
        <text>5-methylsulfanyl-2,3-dioxopentyl phosphate + H2O = 1,2-dihydroxy-5-(methylsulfanyl)pent-1-en-3-one + phosphate</text>
        <dbReference type="Rhea" id="RHEA:21700"/>
        <dbReference type="ChEBI" id="CHEBI:15377"/>
        <dbReference type="ChEBI" id="CHEBI:43474"/>
        <dbReference type="ChEBI" id="CHEBI:49252"/>
        <dbReference type="ChEBI" id="CHEBI:58828"/>
        <dbReference type="EC" id="3.1.3.77"/>
    </reaction>
</comment>
<dbReference type="Gene3D" id="1.10.720.60">
    <property type="match status" value="1"/>
</dbReference>
<evidence type="ECO:0000256" key="6">
    <source>
        <dbReference type="HAMAP-Rule" id="MF_03117"/>
    </source>
</evidence>
<dbReference type="InterPro" id="IPR023214">
    <property type="entry name" value="HAD_sf"/>
</dbReference>
<dbReference type="InterPro" id="IPR036412">
    <property type="entry name" value="HAD-like_sf"/>
</dbReference>
<dbReference type="SFLD" id="SFLDG01133">
    <property type="entry name" value="C1.5.4:_Enolase-phosphatase_Li"/>
    <property type="match status" value="1"/>
</dbReference>
<feature type="binding site" evidence="6">
    <location>
        <position position="181"/>
    </location>
    <ligand>
        <name>substrate</name>
    </ligand>
</feature>
<keyword evidence="5 6" id="KW-0486">Methionine biosynthesis</keyword>
<keyword evidence="6" id="KW-0539">Nucleus</keyword>
<feature type="binding site" evidence="6">
    <location>
        <begin position="147"/>
        <end position="148"/>
    </location>
    <ligand>
        <name>substrate</name>
    </ligand>
</feature>
<dbReference type="Gene3D" id="3.40.50.1000">
    <property type="entry name" value="HAD superfamily/HAD-like"/>
    <property type="match status" value="1"/>
</dbReference>
<keyword evidence="4 6" id="KW-0460">Magnesium</keyword>
<proteinExistence type="inferred from homology"/>
<reference evidence="7 8" key="1">
    <citation type="submission" date="2023-04" db="EMBL/GenBank/DDBJ databases">
        <title>Genome of Basidiobolus ranarum AG-B5.</title>
        <authorList>
            <person name="Stajich J.E."/>
            <person name="Carter-House D."/>
            <person name="Gryganskyi A."/>
        </authorList>
    </citation>
    <scope>NUCLEOTIDE SEQUENCE [LARGE SCALE GENOMIC DNA]</scope>
    <source>
        <strain evidence="7 8">AG-B5</strain>
    </source>
</reference>
<feature type="binding site" evidence="6">
    <location>
        <position position="206"/>
    </location>
    <ligand>
        <name>Mg(2+)</name>
        <dbReference type="ChEBI" id="CHEBI:18420"/>
    </ligand>
</feature>
<dbReference type="InterPro" id="IPR023943">
    <property type="entry name" value="Enolase-ppase_E1"/>
</dbReference>
<comment type="subcellular location">
    <subcellularLocation>
        <location evidence="6">Cytoplasm</location>
    </subcellularLocation>
    <subcellularLocation>
        <location evidence="6">Nucleus</location>
    </subcellularLocation>
</comment>
<comment type="function">
    <text evidence="6">Bifunctional enzyme that catalyzes the enolization of 2,3-diketo-5-methylthiopentyl-1-phosphate (DK-MTP-1-P) into the intermediate 2-hydroxy-3-keto-5-methylthiopentenyl-1-phosphate (HK-MTPenyl-1-P), which is then dephosphorylated to form the acireductone 1,2-dihydroxy-3-keto-5-methylthiopentene (DHK-MTPene).</text>
</comment>
<evidence type="ECO:0000256" key="1">
    <source>
        <dbReference type="ARBA" id="ARBA00022605"/>
    </source>
</evidence>
<dbReference type="InterPro" id="IPR027511">
    <property type="entry name" value="ENOPH1_eukaryotes"/>
</dbReference>
<name>A0ABR2WZN7_9FUNG</name>
<keyword evidence="8" id="KW-1185">Reference proteome</keyword>
<dbReference type="Pfam" id="PF00702">
    <property type="entry name" value="Hydrolase"/>
    <property type="match status" value="1"/>
</dbReference>
<dbReference type="HAMAP" id="MF_01681">
    <property type="entry name" value="Salvage_MtnC"/>
    <property type="match status" value="1"/>
</dbReference>
<evidence type="ECO:0000313" key="8">
    <source>
        <dbReference type="Proteomes" id="UP001479436"/>
    </source>
</evidence>
<comment type="similarity">
    <text evidence="6">Belongs to the HAD-like hydrolase superfamily. MasA/MtnC family.</text>
</comment>
<dbReference type="InterPro" id="IPR006439">
    <property type="entry name" value="HAD-SF_hydro_IA"/>
</dbReference>
<dbReference type="HAMAP" id="MF_03117">
    <property type="entry name" value="Salvage_MtnC_euk"/>
    <property type="match status" value="1"/>
</dbReference>
<keyword evidence="6" id="KW-0963">Cytoplasm</keyword>
<dbReference type="SFLD" id="SFLDS00003">
    <property type="entry name" value="Haloacid_Dehalogenase"/>
    <property type="match status" value="1"/>
</dbReference>
<dbReference type="SFLD" id="SFLDG01129">
    <property type="entry name" value="C1.5:_HAD__Beta-PGM__Phosphata"/>
    <property type="match status" value="1"/>
</dbReference>
<dbReference type="Proteomes" id="UP001479436">
    <property type="component" value="Unassembled WGS sequence"/>
</dbReference>
<gene>
    <name evidence="6 7" type="primary">UTR4</name>
    <name evidence="7" type="ORF">K7432_003604</name>
</gene>
<dbReference type="EC" id="3.1.3.77" evidence="6"/>